<proteinExistence type="predicted"/>
<organism evidence="1 2">
    <name type="scientific">Corallococcus aberystwythensis</name>
    <dbReference type="NCBI Taxonomy" id="2316722"/>
    <lineage>
        <taxon>Bacteria</taxon>
        <taxon>Pseudomonadati</taxon>
        <taxon>Myxococcota</taxon>
        <taxon>Myxococcia</taxon>
        <taxon>Myxococcales</taxon>
        <taxon>Cystobacterineae</taxon>
        <taxon>Myxococcaceae</taxon>
        <taxon>Corallococcus</taxon>
    </lineage>
</organism>
<accession>A0A3A8Q4T0</accession>
<dbReference type="PANTHER" id="PTHR35368">
    <property type="entry name" value="HYDROPEROXIDE REDUCTASE"/>
    <property type="match status" value="1"/>
</dbReference>
<evidence type="ECO:0000313" key="2">
    <source>
        <dbReference type="Proteomes" id="UP000267003"/>
    </source>
</evidence>
<sequence>MPPYPLQETNDMAQPLYTGQVRTVGESMARSTTEAQAFKIFMDEPVELGGQNGAPSPLDFILAAHAGCLNYMTFFVARELGIPVTGTEITVKGSLDPAKFAGTHREVRAGYQSLTATIHVKGDVTQEQLAHLLREVETRCPVSDNLAHATPIHLSMLPAA</sequence>
<comment type="caution">
    <text evidence="1">The sequence shown here is derived from an EMBL/GenBank/DDBJ whole genome shotgun (WGS) entry which is preliminary data.</text>
</comment>
<reference evidence="2" key="1">
    <citation type="submission" date="2018-09" db="EMBL/GenBank/DDBJ databases">
        <authorList>
            <person name="Livingstone P.G."/>
            <person name="Whitworth D.E."/>
        </authorList>
    </citation>
    <scope>NUCLEOTIDE SEQUENCE [LARGE SCALE GENOMIC DNA]</scope>
    <source>
        <strain evidence="2">AB050A</strain>
    </source>
</reference>
<dbReference type="InterPro" id="IPR036102">
    <property type="entry name" value="OsmC/Ohrsf"/>
</dbReference>
<dbReference type="InterPro" id="IPR003718">
    <property type="entry name" value="OsmC/Ohr_fam"/>
</dbReference>
<dbReference type="OrthoDB" id="290036at2"/>
<protein>
    <submittedName>
        <fullName evidence="1">OsmC family peroxiredoxin</fullName>
    </submittedName>
</protein>
<keyword evidence="2" id="KW-1185">Reference proteome</keyword>
<dbReference type="AlphaFoldDB" id="A0A3A8Q4T0"/>
<evidence type="ECO:0000313" key="1">
    <source>
        <dbReference type="EMBL" id="RKH61115.1"/>
    </source>
</evidence>
<dbReference type="PANTHER" id="PTHR35368:SF1">
    <property type="entry name" value="HYDROPEROXIDE REDUCTASE"/>
    <property type="match status" value="1"/>
</dbReference>
<dbReference type="InterPro" id="IPR015946">
    <property type="entry name" value="KH_dom-like_a/b"/>
</dbReference>
<dbReference type="SUPFAM" id="SSF82784">
    <property type="entry name" value="OsmC-like"/>
    <property type="match status" value="1"/>
</dbReference>
<gene>
    <name evidence="1" type="ORF">D7W81_24495</name>
</gene>
<dbReference type="Pfam" id="PF02566">
    <property type="entry name" value="OsmC"/>
    <property type="match status" value="1"/>
</dbReference>
<dbReference type="Gene3D" id="3.30.300.20">
    <property type="match status" value="1"/>
</dbReference>
<name>A0A3A8Q4T0_9BACT</name>
<dbReference type="EMBL" id="RAWK01000156">
    <property type="protein sequence ID" value="RKH61115.1"/>
    <property type="molecule type" value="Genomic_DNA"/>
</dbReference>
<dbReference type="Proteomes" id="UP000267003">
    <property type="component" value="Unassembled WGS sequence"/>
</dbReference>
<dbReference type="InterPro" id="IPR052924">
    <property type="entry name" value="OsmC/Ohr_hydroprdx_reductase"/>
</dbReference>